<dbReference type="InterPro" id="IPR001214">
    <property type="entry name" value="SET_dom"/>
</dbReference>
<proteinExistence type="predicted"/>
<sequence>DVLEPDKQPKNLGRGGAKEDTNKALFLLQKKEDVELKLRAEEDALEHIKSRRDKSFLQEKFIDSFKGKGLFTCESIEPSSFVVEYRGNIFARGEGKHDDTVENYIFNFSWNRTNWCVDASAEDGSLGRFVNDEQKNPSCELKTVVYEGKPHLCLFALKKISPGEEITFNYGNRFYPWRSEVRLFIFPLVLS</sequence>
<dbReference type="GO" id="GO:0005634">
    <property type="term" value="C:nucleus"/>
    <property type="evidence" value="ECO:0000318"/>
    <property type="project" value="GO_Central"/>
</dbReference>
<accession>A0A3B3HU42</accession>
<evidence type="ECO:0000313" key="3">
    <source>
        <dbReference type="Proteomes" id="UP000001038"/>
    </source>
</evidence>
<dbReference type="GO" id="GO:0006357">
    <property type="term" value="P:regulation of transcription by RNA polymerase II"/>
    <property type="evidence" value="ECO:0000318"/>
    <property type="project" value="GO_Central"/>
</dbReference>
<dbReference type="Bgee" id="ENSORLG00000030398">
    <property type="expression patterns" value="Expressed in animal zygote and 10 other cell types or tissues"/>
</dbReference>
<dbReference type="InParanoid" id="A0A3B3HU42"/>
<dbReference type="STRING" id="8090.ENSORLP00000035270"/>
<dbReference type="SMART" id="SM00317">
    <property type="entry name" value="SET"/>
    <property type="match status" value="1"/>
</dbReference>
<dbReference type="InterPro" id="IPR046341">
    <property type="entry name" value="SET_dom_sf"/>
</dbReference>
<dbReference type="Pfam" id="PF00856">
    <property type="entry name" value="SET"/>
    <property type="match status" value="1"/>
</dbReference>
<dbReference type="GO" id="GO:0043516">
    <property type="term" value="P:regulation of DNA damage response, signal transduction by p53 class mediator"/>
    <property type="evidence" value="ECO:0000318"/>
    <property type="project" value="GO_Central"/>
</dbReference>
<dbReference type="PROSITE" id="PS50280">
    <property type="entry name" value="SET"/>
    <property type="match status" value="1"/>
</dbReference>
<dbReference type="GO" id="GO:0005700">
    <property type="term" value="C:polytene chromosome"/>
    <property type="evidence" value="ECO:0000318"/>
    <property type="project" value="GO_Central"/>
</dbReference>
<dbReference type="Gene3D" id="2.170.270.10">
    <property type="entry name" value="SET domain"/>
    <property type="match status" value="1"/>
</dbReference>
<reference evidence="2" key="3">
    <citation type="submission" date="2025-09" db="UniProtKB">
        <authorList>
            <consortium name="Ensembl"/>
        </authorList>
    </citation>
    <scope>IDENTIFICATION</scope>
    <source>
        <strain evidence="2">Hd-rR</strain>
    </source>
</reference>
<reference evidence="2 3" key="1">
    <citation type="journal article" date="2007" name="Nature">
        <title>The medaka draft genome and insights into vertebrate genome evolution.</title>
        <authorList>
            <person name="Kasahara M."/>
            <person name="Naruse K."/>
            <person name="Sasaki S."/>
            <person name="Nakatani Y."/>
            <person name="Qu W."/>
            <person name="Ahsan B."/>
            <person name="Yamada T."/>
            <person name="Nagayasu Y."/>
            <person name="Doi K."/>
            <person name="Kasai Y."/>
            <person name="Jindo T."/>
            <person name="Kobayashi D."/>
            <person name="Shimada A."/>
            <person name="Toyoda A."/>
            <person name="Kuroki Y."/>
            <person name="Fujiyama A."/>
            <person name="Sasaki T."/>
            <person name="Shimizu A."/>
            <person name="Asakawa S."/>
            <person name="Shimizu N."/>
            <person name="Hashimoto S."/>
            <person name="Yang J."/>
            <person name="Lee Y."/>
            <person name="Matsushima K."/>
            <person name="Sugano S."/>
            <person name="Sakaizumi M."/>
            <person name="Narita T."/>
            <person name="Ohishi K."/>
            <person name="Haga S."/>
            <person name="Ohta F."/>
            <person name="Nomoto H."/>
            <person name="Nogata K."/>
            <person name="Morishita T."/>
            <person name="Endo T."/>
            <person name="Shin-I T."/>
            <person name="Takeda H."/>
            <person name="Morishita S."/>
            <person name="Kohara Y."/>
        </authorList>
    </citation>
    <scope>NUCLEOTIDE SEQUENCE [LARGE SCALE GENOMIC DNA]</scope>
    <source>
        <strain evidence="2 3">Hd-rR</strain>
    </source>
</reference>
<dbReference type="InterPro" id="IPR051760">
    <property type="entry name" value="KMT5A"/>
</dbReference>
<evidence type="ECO:0000313" key="2">
    <source>
        <dbReference type="Ensembl" id="ENSORLP00000035270.1"/>
    </source>
</evidence>
<protein>
    <recommendedName>
        <fullName evidence="1">SET domain-containing protein</fullName>
    </recommendedName>
</protein>
<feature type="domain" description="SET" evidence="1">
    <location>
        <begin position="46"/>
        <end position="171"/>
    </location>
</feature>
<dbReference type="GO" id="GO:0042799">
    <property type="term" value="F:histone H4K20 methyltransferase activity"/>
    <property type="evidence" value="ECO:0000318"/>
    <property type="project" value="GO_Central"/>
</dbReference>
<dbReference type="GeneTree" id="ENSGT01020000230590"/>
<evidence type="ECO:0000259" key="1">
    <source>
        <dbReference type="PROSITE" id="PS50280"/>
    </source>
</evidence>
<reference evidence="2" key="2">
    <citation type="submission" date="2025-08" db="UniProtKB">
        <authorList>
            <consortium name="Ensembl"/>
        </authorList>
    </citation>
    <scope>IDENTIFICATION</scope>
    <source>
        <strain evidence="2">Hd-rR</strain>
    </source>
</reference>
<keyword evidence="3" id="KW-1185">Reference proteome</keyword>
<dbReference type="Ensembl" id="ENSORLT00000028726.1">
    <property type="protein sequence ID" value="ENSORLP00000035270.1"/>
    <property type="gene ID" value="ENSORLG00000030398.1"/>
</dbReference>
<dbReference type="SUPFAM" id="SSF82199">
    <property type="entry name" value="SET domain"/>
    <property type="match status" value="1"/>
</dbReference>
<dbReference type="PANTHER" id="PTHR46167">
    <property type="entry name" value="N-LYSINE METHYLTRANSFERASE KMT5A"/>
    <property type="match status" value="1"/>
</dbReference>
<dbReference type="Proteomes" id="UP000001038">
    <property type="component" value="Chromosome 11"/>
</dbReference>
<name>A0A3B3HU42_ORYLA</name>
<organism evidence="2 3">
    <name type="scientific">Oryzias latipes</name>
    <name type="common">Japanese rice fish</name>
    <name type="synonym">Japanese killifish</name>
    <dbReference type="NCBI Taxonomy" id="8090"/>
    <lineage>
        <taxon>Eukaryota</taxon>
        <taxon>Metazoa</taxon>
        <taxon>Chordata</taxon>
        <taxon>Craniata</taxon>
        <taxon>Vertebrata</taxon>
        <taxon>Euteleostomi</taxon>
        <taxon>Actinopterygii</taxon>
        <taxon>Neopterygii</taxon>
        <taxon>Teleostei</taxon>
        <taxon>Neoteleostei</taxon>
        <taxon>Acanthomorphata</taxon>
        <taxon>Ovalentaria</taxon>
        <taxon>Atherinomorphae</taxon>
        <taxon>Beloniformes</taxon>
        <taxon>Adrianichthyidae</taxon>
        <taxon>Oryziinae</taxon>
        <taxon>Oryzias</taxon>
    </lineage>
</organism>
<dbReference type="PANTHER" id="PTHR46167:SF1">
    <property type="entry name" value="N-LYSINE METHYLTRANSFERASE KMT5A"/>
    <property type="match status" value="1"/>
</dbReference>
<dbReference type="AlphaFoldDB" id="A0A3B3HU42"/>